<evidence type="ECO:0000313" key="1">
    <source>
        <dbReference type="EMBL" id="KAF9600912.1"/>
    </source>
</evidence>
<keyword evidence="2" id="KW-1185">Reference proteome</keyword>
<comment type="caution">
    <text evidence="1">The sequence shown here is derived from an EMBL/GenBank/DDBJ whole genome shotgun (WGS) entry which is preliminary data.</text>
</comment>
<dbReference type="OrthoDB" id="689350at2759"/>
<dbReference type="EMBL" id="JADFTS010000006">
    <property type="protein sequence ID" value="KAF9600912.1"/>
    <property type="molecule type" value="Genomic_DNA"/>
</dbReference>
<reference evidence="1 2" key="1">
    <citation type="submission" date="2020-10" db="EMBL/GenBank/DDBJ databases">
        <title>The Coptis chinensis genome and diversification of protoberbering-type alkaloids.</title>
        <authorList>
            <person name="Wang B."/>
            <person name="Shu S."/>
            <person name="Song C."/>
            <person name="Liu Y."/>
        </authorList>
    </citation>
    <scope>NUCLEOTIDE SEQUENCE [LARGE SCALE GENOMIC DNA]</scope>
    <source>
        <strain evidence="1">HL-2020</strain>
        <tissue evidence="1">Leaf</tissue>
    </source>
</reference>
<organism evidence="1 2">
    <name type="scientific">Coptis chinensis</name>
    <dbReference type="NCBI Taxonomy" id="261450"/>
    <lineage>
        <taxon>Eukaryota</taxon>
        <taxon>Viridiplantae</taxon>
        <taxon>Streptophyta</taxon>
        <taxon>Embryophyta</taxon>
        <taxon>Tracheophyta</taxon>
        <taxon>Spermatophyta</taxon>
        <taxon>Magnoliopsida</taxon>
        <taxon>Ranunculales</taxon>
        <taxon>Ranunculaceae</taxon>
        <taxon>Coptidoideae</taxon>
        <taxon>Coptis</taxon>
    </lineage>
</organism>
<gene>
    <name evidence="1" type="ORF">IFM89_013819</name>
</gene>
<proteinExistence type="predicted"/>
<accession>A0A835HMD0</accession>
<dbReference type="AlphaFoldDB" id="A0A835HMD0"/>
<evidence type="ECO:0000313" key="2">
    <source>
        <dbReference type="Proteomes" id="UP000631114"/>
    </source>
</evidence>
<dbReference type="Proteomes" id="UP000631114">
    <property type="component" value="Unassembled WGS sequence"/>
</dbReference>
<sequence length="100" mass="11902">MIKDVEAFYLKFEADGIPKRYTHNICDYQFKYYDWLAAQRGIPPIEEWETQMYAENGMNRNVRPEIYCDEWEDQNLILQAHDDFLQPLDKGIPDMYAASG</sequence>
<name>A0A835HMD0_9MAGN</name>
<protein>
    <submittedName>
        <fullName evidence="1">Uncharacterized protein</fullName>
    </submittedName>
</protein>